<dbReference type="EMBL" id="MU005608">
    <property type="protein sequence ID" value="KAF2678881.1"/>
    <property type="molecule type" value="Genomic_DNA"/>
</dbReference>
<feature type="compositionally biased region" description="Basic and acidic residues" evidence="1">
    <location>
        <begin position="1"/>
        <end position="14"/>
    </location>
</feature>
<gene>
    <name evidence="2" type="ORF">K458DRAFT_315873</name>
</gene>
<feature type="region of interest" description="Disordered" evidence="1">
    <location>
        <begin position="1"/>
        <end position="39"/>
    </location>
</feature>
<evidence type="ECO:0000313" key="3">
    <source>
        <dbReference type="Proteomes" id="UP000799291"/>
    </source>
</evidence>
<proteinExistence type="predicted"/>
<protein>
    <submittedName>
        <fullName evidence="2">Uncharacterized protein</fullName>
    </submittedName>
</protein>
<evidence type="ECO:0000313" key="2">
    <source>
        <dbReference type="EMBL" id="KAF2678881.1"/>
    </source>
</evidence>
<dbReference type="OrthoDB" id="3557612at2759"/>
<sequence length="268" mass="30771">MSTLRTPDDLERQTVQESSGKTVAVSGHKGPKRTTPFGLDLETPPKNLECLSDRTAQCCFLCLQGKKYGQYAVRIPCFRPTKSRRVLYRQLVSTSEGMQSEKVTYEQLNPKENACESDASIYDRLREACFQHQNKWKQWIPFYGVVNVREVNFQFLGAPDRAGRFPIHIYPIIIDEVRNEADRTIALEPKHPDINDFCDGYWHSRECEVAMDVFSLPCINDQVKAARQRMKKLDVLYLLRDCARNPLNANGLRTLEGVAQESCIFDTK</sequence>
<name>A0A6G1ILQ8_9PLEO</name>
<dbReference type="AlphaFoldDB" id="A0A6G1ILQ8"/>
<accession>A0A6G1ILQ8</accession>
<keyword evidence="3" id="KW-1185">Reference proteome</keyword>
<dbReference type="Proteomes" id="UP000799291">
    <property type="component" value="Unassembled WGS sequence"/>
</dbReference>
<evidence type="ECO:0000256" key="1">
    <source>
        <dbReference type="SAM" id="MobiDB-lite"/>
    </source>
</evidence>
<reference evidence="2" key="1">
    <citation type="journal article" date="2020" name="Stud. Mycol.">
        <title>101 Dothideomycetes genomes: a test case for predicting lifestyles and emergence of pathogens.</title>
        <authorList>
            <person name="Haridas S."/>
            <person name="Albert R."/>
            <person name="Binder M."/>
            <person name="Bloem J."/>
            <person name="Labutti K."/>
            <person name="Salamov A."/>
            <person name="Andreopoulos B."/>
            <person name="Baker S."/>
            <person name="Barry K."/>
            <person name="Bills G."/>
            <person name="Bluhm B."/>
            <person name="Cannon C."/>
            <person name="Castanera R."/>
            <person name="Culley D."/>
            <person name="Daum C."/>
            <person name="Ezra D."/>
            <person name="Gonzalez J."/>
            <person name="Henrissat B."/>
            <person name="Kuo A."/>
            <person name="Liang C."/>
            <person name="Lipzen A."/>
            <person name="Lutzoni F."/>
            <person name="Magnuson J."/>
            <person name="Mondo S."/>
            <person name="Nolan M."/>
            <person name="Ohm R."/>
            <person name="Pangilinan J."/>
            <person name="Park H.-J."/>
            <person name="Ramirez L."/>
            <person name="Alfaro M."/>
            <person name="Sun H."/>
            <person name="Tritt A."/>
            <person name="Yoshinaga Y."/>
            <person name="Zwiers L.-H."/>
            <person name="Turgeon B."/>
            <person name="Goodwin S."/>
            <person name="Spatafora J."/>
            <person name="Crous P."/>
            <person name="Grigoriev I."/>
        </authorList>
    </citation>
    <scope>NUCLEOTIDE SEQUENCE</scope>
    <source>
        <strain evidence="2">CBS 122367</strain>
    </source>
</reference>
<organism evidence="2 3">
    <name type="scientific">Lentithecium fluviatile CBS 122367</name>
    <dbReference type="NCBI Taxonomy" id="1168545"/>
    <lineage>
        <taxon>Eukaryota</taxon>
        <taxon>Fungi</taxon>
        <taxon>Dikarya</taxon>
        <taxon>Ascomycota</taxon>
        <taxon>Pezizomycotina</taxon>
        <taxon>Dothideomycetes</taxon>
        <taxon>Pleosporomycetidae</taxon>
        <taxon>Pleosporales</taxon>
        <taxon>Massarineae</taxon>
        <taxon>Lentitheciaceae</taxon>
        <taxon>Lentithecium</taxon>
    </lineage>
</organism>